<gene>
    <name evidence="2" type="ORF">EDD19_10436</name>
</gene>
<protein>
    <submittedName>
        <fullName evidence="2">EAL domain-containing protein (Putative c-di-GMP-specific phosphodiesterase class I)</fullName>
    </submittedName>
</protein>
<feature type="domain" description="EAL" evidence="1">
    <location>
        <begin position="14"/>
        <end position="266"/>
    </location>
</feature>
<sequence>MGRSEGPRERTRTRVEWKNRLERALEADDLLLYLQPIIDVPTRRVVGAVALVRLDDDGVVVPPSEFVRVAERAGMATRLDHWVVRAAVAMAARLRRIEPDFSMWINVSAQSVSSEELGTALLANLADHGVPPSAVVLELTETSPVNDVSAARSLAQRLRAAGVRLALDDFGTGFASLLYLRHLLFDFVKIDGEFVAELDTSDTDCTIVRSIVDLATELGMQTVAEHVGSPGVLDVVSREGIALAQGFGIGRPCTEDKFVTRHLTASSKER</sequence>
<accession>A0A4R3ZX37</accession>
<dbReference type="AlphaFoldDB" id="A0A4R3ZX37"/>
<dbReference type="GO" id="GO:0071111">
    <property type="term" value="F:cyclic-guanylate-specific phosphodiesterase activity"/>
    <property type="evidence" value="ECO:0007669"/>
    <property type="project" value="InterPro"/>
</dbReference>
<evidence type="ECO:0000313" key="3">
    <source>
        <dbReference type="Proteomes" id="UP000295805"/>
    </source>
</evidence>
<dbReference type="GeneID" id="89530304"/>
<organism evidence="2 3">
    <name type="scientific">Dietzia cinnamea</name>
    <dbReference type="NCBI Taxonomy" id="321318"/>
    <lineage>
        <taxon>Bacteria</taxon>
        <taxon>Bacillati</taxon>
        <taxon>Actinomycetota</taxon>
        <taxon>Actinomycetes</taxon>
        <taxon>Mycobacteriales</taxon>
        <taxon>Dietziaceae</taxon>
        <taxon>Dietzia</taxon>
    </lineage>
</organism>
<dbReference type="InterPro" id="IPR050706">
    <property type="entry name" value="Cyclic-di-GMP_PDE-like"/>
</dbReference>
<evidence type="ECO:0000259" key="1">
    <source>
        <dbReference type="PROSITE" id="PS50883"/>
    </source>
</evidence>
<dbReference type="InterPro" id="IPR001633">
    <property type="entry name" value="EAL_dom"/>
</dbReference>
<evidence type="ECO:0000313" key="2">
    <source>
        <dbReference type="EMBL" id="TCW25317.1"/>
    </source>
</evidence>
<comment type="caution">
    <text evidence="2">The sequence shown here is derived from an EMBL/GenBank/DDBJ whole genome shotgun (WGS) entry which is preliminary data.</text>
</comment>
<dbReference type="InterPro" id="IPR035919">
    <property type="entry name" value="EAL_sf"/>
</dbReference>
<dbReference type="Pfam" id="PF00563">
    <property type="entry name" value="EAL"/>
    <property type="match status" value="1"/>
</dbReference>
<dbReference type="SMART" id="SM00052">
    <property type="entry name" value="EAL"/>
    <property type="match status" value="1"/>
</dbReference>
<dbReference type="PANTHER" id="PTHR33121:SF79">
    <property type="entry name" value="CYCLIC DI-GMP PHOSPHODIESTERASE PDED-RELATED"/>
    <property type="match status" value="1"/>
</dbReference>
<dbReference type="RefSeq" id="WP_165928439.1">
    <property type="nucleotide sequence ID" value="NZ_CP143053.1"/>
</dbReference>
<proteinExistence type="predicted"/>
<dbReference type="PANTHER" id="PTHR33121">
    <property type="entry name" value="CYCLIC DI-GMP PHOSPHODIESTERASE PDEF"/>
    <property type="match status" value="1"/>
</dbReference>
<dbReference type="CDD" id="cd01948">
    <property type="entry name" value="EAL"/>
    <property type="match status" value="1"/>
</dbReference>
<dbReference type="SUPFAM" id="SSF141868">
    <property type="entry name" value="EAL domain-like"/>
    <property type="match status" value="1"/>
</dbReference>
<dbReference type="Gene3D" id="3.20.20.450">
    <property type="entry name" value="EAL domain"/>
    <property type="match status" value="1"/>
</dbReference>
<name>A0A4R3ZX37_9ACTN</name>
<dbReference type="Proteomes" id="UP000295805">
    <property type="component" value="Unassembled WGS sequence"/>
</dbReference>
<dbReference type="EMBL" id="SMCX01000004">
    <property type="protein sequence ID" value="TCW25317.1"/>
    <property type="molecule type" value="Genomic_DNA"/>
</dbReference>
<reference evidence="2 3" key="1">
    <citation type="submission" date="2019-03" db="EMBL/GenBank/DDBJ databases">
        <title>Root nodule microbial communities of legume samples collected from USA, Mexico and Botswana.</title>
        <authorList>
            <person name="Hirsch A."/>
        </authorList>
    </citation>
    <scope>NUCLEOTIDE SEQUENCE [LARGE SCALE GENOMIC DNA]</scope>
    <source>
        <strain evidence="2 3">55</strain>
    </source>
</reference>
<dbReference type="PROSITE" id="PS50883">
    <property type="entry name" value="EAL"/>
    <property type="match status" value="1"/>
</dbReference>